<dbReference type="GO" id="GO:0009451">
    <property type="term" value="P:RNA modification"/>
    <property type="evidence" value="ECO:0007669"/>
    <property type="project" value="InterPro"/>
</dbReference>
<evidence type="ECO:0008006" key="3">
    <source>
        <dbReference type="Google" id="ProtNLM"/>
    </source>
</evidence>
<accession>A0A8T2BNT1</accession>
<dbReference type="InterPro" id="IPR046960">
    <property type="entry name" value="PPR_At4g14850-like_plant"/>
</dbReference>
<sequence length="123" mass="14602">MESKVIKPNGFTIVSLLSTCAKLGALIYGKRVHVYMIKVGLTRNLYSNNVLLNLYVRCGRVEEAKTLKRLSFSGIWNQRRAYYRVRSRLWETKCYNLENTVRILYVFICRIRTTRFDWVQLRS</sequence>
<proteinExistence type="predicted"/>
<dbReference type="PANTHER" id="PTHR47926:SF507">
    <property type="entry name" value="DYW DOMAIN-CONTAINING PROTEIN"/>
    <property type="match status" value="1"/>
</dbReference>
<dbReference type="AlphaFoldDB" id="A0A8T2BNT1"/>
<comment type="caution">
    <text evidence="1">The sequence shown here is derived from an EMBL/GenBank/DDBJ whole genome shotgun (WGS) entry which is preliminary data.</text>
</comment>
<evidence type="ECO:0000313" key="1">
    <source>
        <dbReference type="EMBL" id="KAG7585361.1"/>
    </source>
</evidence>
<evidence type="ECO:0000313" key="2">
    <source>
        <dbReference type="Proteomes" id="UP000694240"/>
    </source>
</evidence>
<dbReference type="PANTHER" id="PTHR47926">
    <property type="entry name" value="PENTATRICOPEPTIDE REPEAT-CONTAINING PROTEIN"/>
    <property type="match status" value="1"/>
</dbReference>
<reference evidence="1 2" key="1">
    <citation type="submission" date="2020-12" db="EMBL/GenBank/DDBJ databases">
        <title>Concerted genomic and epigenomic changes stabilize Arabidopsis allopolyploids.</title>
        <authorList>
            <person name="Chen Z."/>
        </authorList>
    </citation>
    <scope>NUCLEOTIDE SEQUENCE [LARGE SCALE GENOMIC DNA]</scope>
    <source>
        <strain evidence="1">Allo738</strain>
        <tissue evidence="1">Leaf</tissue>
    </source>
</reference>
<name>A0A8T2BNT1_9BRAS</name>
<gene>
    <name evidence="1" type="ORF">ISN45_Aa02g007180</name>
</gene>
<keyword evidence="2" id="KW-1185">Reference proteome</keyword>
<dbReference type="EMBL" id="JAEFBK010000007">
    <property type="protein sequence ID" value="KAG7585361.1"/>
    <property type="molecule type" value="Genomic_DNA"/>
</dbReference>
<protein>
    <recommendedName>
        <fullName evidence="3">Pentatricopeptide repeat-containing protein</fullName>
    </recommendedName>
</protein>
<organism evidence="1 2">
    <name type="scientific">Arabidopsis thaliana x Arabidopsis arenosa</name>
    <dbReference type="NCBI Taxonomy" id="1240361"/>
    <lineage>
        <taxon>Eukaryota</taxon>
        <taxon>Viridiplantae</taxon>
        <taxon>Streptophyta</taxon>
        <taxon>Embryophyta</taxon>
        <taxon>Tracheophyta</taxon>
        <taxon>Spermatophyta</taxon>
        <taxon>Magnoliopsida</taxon>
        <taxon>eudicotyledons</taxon>
        <taxon>Gunneridae</taxon>
        <taxon>Pentapetalae</taxon>
        <taxon>rosids</taxon>
        <taxon>malvids</taxon>
        <taxon>Brassicales</taxon>
        <taxon>Brassicaceae</taxon>
        <taxon>Camelineae</taxon>
        <taxon>Arabidopsis</taxon>
    </lineage>
</organism>
<dbReference type="Proteomes" id="UP000694240">
    <property type="component" value="Chromosome 7"/>
</dbReference>
<dbReference type="GO" id="GO:0003723">
    <property type="term" value="F:RNA binding"/>
    <property type="evidence" value="ECO:0007669"/>
    <property type="project" value="InterPro"/>
</dbReference>